<feature type="non-terminal residue" evidence="1">
    <location>
        <position position="62"/>
    </location>
</feature>
<keyword evidence="2" id="KW-1185">Reference proteome</keyword>
<dbReference type="Proteomes" id="UP000076532">
    <property type="component" value="Unassembled WGS sequence"/>
</dbReference>
<evidence type="ECO:0000313" key="1">
    <source>
        <dbReference type="EMBL" id="KZP01914.1"/>
    </source>
</evidence>
<reference evidence="1 2" key="1">
    <citation type="journal article" date="2016" name="Mol. Biol. Evol.">
        <title>Comparative Genomics of Early-Diverging Mushroom-Forming Fungi Provides Insights into the Origins of Lignocellulose Decay Capabilities.</title>
        <authorList>
            <person name="Nagy L.G."/>
            <person name="Riley R."/>
            <person name="Tritt A."/>
            <person name="Adam C."/>
            <person name="Daum C."/>
            <person name="Floudas D."/>
            <person name="Sun H."/>
            <person name="Yadav J.S."/>
            <person name="Pangilinan J."/>
            <person name="Larsson K.H."/>
            <person name="Matsuura K."/>
            <person name="Barry K."/>
            <person name="Labutti K."/>
            <person name="Kuo R."/>
            <person name="Ohm R.A."/>
            <person name="Bhattacharya S.S."/>
            <person name="Shirouzu T."/>
            <person name="Yoshinaga Y."/>
            <person name="Martin F.M."/>
            <person name="Grigoriev I.V."/>
            <person name="Hibbett D.S."/>
        </authorList>
    </citation>
    <scope>NUCLEOTIDE SEQUENCE [LARGE SCALE GENOMIC DNA]</scope>
    <source>
        <strain evidence="1 2">CBS 109695</strain>
    </source>
</reference>
<evidence type="ECO:0000313" key="2">
    <source>
        <dbReference type="Proteomes" id="UP000076532"/>
    </source>
</evidence>
<sequence>MRLLAFPTSFVCIAGKEWLPRDKGKHGAFEIHWKGTSIFARLVGITQNPGPNDMEVDGGDPD</sequence>
<name>A0A167SH62_9AGAM</name>
<dbReference type="EMBL" id="KV419380">
    <property type="protein sequence ID" value="KZP01914.1"/>
    <property type="molecule type" value="Genomic_DNA"/>
</dbReference>
<organism evidence="1 2">
    <name type="scientific">Athelia psychrophila</name>
    <dbReference type="NCBI Taxonomy" id="1759441"/>
    <lineage>
        <taxon>Eukaryota</taxon>
        <taxon>Fungi</taxon>
        <taxon>Dikarya</taxon>
        <taxon>Basidiomycota</taxon>
        <taxon>Agaricomycotina</taxon>
        <taxon>Agaricomycetes</taxon>
        <taxon>Agaricomycetidae</taxon>
        <taxon>Atheliales</taxon>
        <taxon>Atheliaceae</taxon>
        <taxon>Athelia</taxon>
    </lineage>
</organism>
<gene>
    <name evidence="1" type="ORF">FIBSPDRAFT_970849</name>
</gene>
<protein>
    <submittedName>
        <fullName evidence="1">Uncharacterized protein</fullName>
    </submittedName>
</protein>
<dbReference type="AlphaFoldDB" id="A0A167SH62"/>
<accession>A0A167SH62</accession>
<proteinExistence type="predicted"/>